<feature type="signal peptide" evidence="2">
    <location>
        <begin position="1"/>
        <end position="25"/>
    </location>
</feature>
<feature type="chain" id="PRO_5043597896" evidence="2">
    <location>
        <begin position="26"/>
        <end position="233"/>
    </location>
</feature>
<dbReference type="Proteomes" id="UP001460270">
    <property type="component" value="Unassembled WGS sequence"/>
</dbReference>
<dbReference type="PANTHER" id="PTHR28617">
    <property type="entry name" value="CILIA- AND FLAGELLA-ASSOCIATED PROTEIN 77"/>
    <property type="match status" value="1"/>
</dbReference>
<comment type="caution">
    <text evidence="3">The sequence shown here is derived from an EMBL/GenBank/DDBJ whole genome shotgun (WGS) entry which is preliminary data.</text>
</comment>
<accession>A0AAW0NJT9</accession>
<evidence type="ECO:0000313" key="4">
    <source>
        <dbReference type="Proteomes" id="UP001460270"/>
    </source>
</evidence>
<gene>
    <name evidence="3" type="ORF">WMY93_020406</name>
</gene>
<organism evidence="3 4">
    <name type="scientific">Mugilogobius chulae</name>
    <name type="common">yellowstripe goby</name>
    <dbReference type="NCBI Taxonomy" id="88201"/>
    <lineage>
        <taxon>Eukaryota</taxon>
        <taxon>Metazoa</taxon>
        <taxon>Chordata</taxon>
        <taxon>Craniata</taxon>
        <taxon>Vertebrata</taxon>
        <taxon>Euteleostomi</taxon>
        <taxon>Actinopterygii</taxon>
        <taxon>Neopterygii</taxon>
        <taxon>Teleostei</taxon>
        <taxon>Neoteleostei</taxon>
        <taxon>Acanthomorphata</taxon>
        <taxon>Gobiaria</taxon>
        <taxon>Gobiiformes</taxon>
        <taxon>Gobioidei</taxon>
        <taxon>Gobiidae</taxon>
        <taxon>Gobionellinae</taxon>
        <taxon>Mugilogobius</taxon>
    </lineage>
</organism>
<evidence type="ECO:0000256" key="1">
    <source>
        <dbReference type="SAM" id="MobiDB-lite"/>
    </source>
</evidence>
<sequence length="233" mass="26221">MNSPLLLSSPPCVLFVCLLIAVATGSFRKAQDQRLFDPGTRLQLWHQQRGARRGIRGTASHRAHSAPAPVDFMALNRDAVKSGLNTAKELSQYRAQRPLRLQPIKGKQQRAQPTTGQGRQGLVSDMTHGLSGRARPDEPIDLLLAHEYSQRWIQEQLKRNKDESLKVKKRSISETRTSLLRKTLSLPQTQTQVLPRTNRYIQVGPALDTFRDPESRTRALKAHREAPSIKAQS</sequence>
<dbReference type="EMBL" id="JBBPFD010000014">
    <property type="protein sequence ID" value="KAK7899553.1"/>
    <property type="molecule type" value="Genomic_DNA"/>
</dbReference>
<feature type="region of interest" description="Disordered" evidence="1">
    <location>
        <begin position="212"/>
        <end position="233"/>
    </location>
</feature>
<dbReference type="InterPro" id="IPR029147">
    <property type="entry name" value="CFAP77"/>
</dbReference>
<evidence type="ECO:0000313" key="3">
    <source>
        <dbReference type="EMBL" id="KAK7899553.1"/>
    </source>
</evidence>
<keyword evidence="4" id="KW-1185">Reference proteome</keyword>
<dbReference type="AlphaFoldDB" id="A0AAW0NJT9"/>
<feature type="compositionally biased region" description="Basic and acidic residues" evidence="1">
    <location>
        <begin position="212"/>
        <end position="227"/>
    </location>
</feature>
<evidence type="ECO:0000256" key="2">
    <source>
        <dbReference type="SAM" id="SignalP"/>
    </source>
</evidence>
<keyword evidence="2" id="KW-0732">Signal</keyword>
<proteinExistence type="predicted"/>
<dbReference type="Pfam" id="PF14825">
    <property type="entry name" value="CFAP77"/>
    <property type="match status" value="1"/>
</dbReference>
<protein>
    <submittedName>
        <fullName evidence="3">Uncharacterized protein</fullName>
    </submittedName>
</protein>
<dbReference type="PANTHER" id="PTHR28617:SF1">
    <property type="entry name" value="CILIA- AND FLAGELLA-ASSOCIATED PROTEIN 77"/>
    <property type="match status" value="1"/>
</dbReference>
<name>A0AAW0NJT9_9GOBI</name>
<reference evidence="4" key="1">
    <citation type="submission" date="2024-04" db="EMBL/GenBank/DDBJ databases">
        <title>Salinicola lusitanus LLJ914,a marine bacterium isolated from the Okinawa Trough.</title>
        <authorList>
            <person name="Li J."/>
        </authorList>
    </citation>
    <scope>NUCLEOTIDE SEQUENCE [LARGE SCALE GENOMIC DNA]</scope>
</reference>
<feature type="region of interest" description="Disordered" evidence="1">
    <location>
        <begin position="105"/>
        <end position="134"/>
    </location>
</feature>